<organism evidence="9 10">
    <name type="scientific">Paralvinella palmiformis</name>
    <dbReference type="NCBI Taxonomy" id="53620"/>
    <lineage>
        <taxon>Eukaryota</taxon>
        <taxon>Metazoa</taxon>
        <taxon>Spiralia</taxon>
        <taxon>Lophotrochozoa</taxon>
        <taxon>Annelida</taxon>
        <taxon>Polychaeta</taxon>
        <taxon>Sedentaria</taxon>
        <taxon>Canalipalpata</taxon>
        <taxon>Terebellida</taxon>
        <taxon>Terebelliformia</taxon>
        <taxon>Alvinellidae</taxon>
        <taxon>Paralvinella</taxon>
    </lineage>
</organism>
<feature type="compositionally biased region" description="Polar residues" evidence="7">
    <location>
        <begin position="390"/>
        <end position="403"/>
    </location>
</feature>
<dbReference type="SUPFAM" id="SSF46689">
    <property type="entry name" value="Homeodomain-like"/>
    <property type="match status" value="2"/>
</dbReference>
<dbReference type="InterPro" id="IPR050877">
    <property type="entry name" value="EMX-VAX-Noto_Homeobox_TFs"/>
</dbReference>
<dbReference type="GO" id="GO:0030182">
    <property type="term" value="P:neuron differentiation"/>
    <property type="evidence" value="ECO:0007669"/>
    <property type="project" value="TreeGrafter"/>
</dbReference>
<feature type="domain" description="Homeobox" evidence="8">
    <location>
        <begin position="219"/>
        <end position="233"/>
    </location>
</feature>
<evidence type="ECO:0000256" key="3">
    <source>
        <dbReference type="ARBA" id="ARBA00023155"/>
    </source>
</evidence>
<dbReference type="PANTHER" id="PTHR24339:SF28">
    <property type="entry name" value="E5-RELATED"/>
    <property type="match status" value="1"/>
</dbReference>
<dbReference type="EMBL" id="JAODUP010000593">
    <property type="protein sequence ID" value="KAK2146635.1"/>
    <property type="molecule type" value="Genomic_DNA"/>
</dbReference>
<feature type="compositionally biased region" description="Polar residues" evidence="7">
    <location>
        <begin position="348"/>
        <end position="360"/>
    </location>
</feature>
<feature type="compositionally biased region" description="Basic and acidic residues" evidence="7">
    <location>
        <begin position="240"/>
        <end position="250"/>
    </location>
</feature>
<name>A0AAD9MV69_9ANNE</name>
<keyword evidence="2 5" id="KW-0238">DNA-binding</keyword>
<evidence type="ECO:0000256" key="5">
    <source>
        <dbReference type="PROSITE-ProRule" id="PRU00108"/>
    </source>
</evidence>
<protein>
    <recommendedName>
        <fullName evidence="8">Homeobox domain-containing protein</fullName>
    </recommendedName>
</protein>
<feature type="DNA-binding region" description="Homeobox" evidence="5">
    <location>
        <begin position="32"/>
        <end position="76"/>
    </location>
</feature>
<dbReference type="Proteomes" id="UP001208570">
    <property type="component" value="Unassembled WGS sequence"/>
</dbReference>
<dbReference type="AlphaFoldDB" id="A0AAD9MV69"/>
<feature type="domain" description="Homeobox" evidence="8">
    <location>
        <begin position="30"/>
        <end position="75"/>
    </location>
</feature>
<dbReference type="Pfam" id="PF00046">
    <property type="entry name" value="Homeodomain"/>
    <property type="match status" value="1"/>
</dbReference>
<dbReference type="PROSITE" id="PS50071">
    <property type="entry name" value="HOMEOBOX_2"/>
    <property type="match status" value="2"/>
</dbReference>
<evidence type="ECO:0000256" key="2">
    <source>
        <dbReference type="ARBA" id="ARBA00023125"/>
    </source>
</evidence>
<reference evidence="9" key="1">
    <citation type="journal article" date="2023" name="Mol. Biol. Evol.">
        <title>Third-Generation Sequencing Reveals the Adaptive Role of the Epigenome in Three Deep-Sea Polychaetes.</title>
        <authorList>
            <person name="Perez M."/>
            <person name="Aroh O."/>
            <person name="Sun Y."/>
            <person name="Lan Y."/>
            <person name="Juniper S.K."/>
            <person name="Young C.R."/>
            <person name="Angers B."/>
            <person name="Qian P.Y."/>
        </authorList>
    </citation>
    <scope>NUCLEOTIDE SEQUENCE</scope>
    <source>
        <strain evidence="9">P08H-3</strain>
    </source>
</reference>
<proteinExistence type="predicted"/>
<evidence type="ECO:0000313" key="9">
    <source>
        <dbReference type="EMBL" id="KAK2146635.1"/>
    </source>
</evidence>
<dbReference type="CDD" id="cd00086">
    <property type="entry name" value="homeodomain"/>
    <property type="match status" value="2"/>
</dbReference>
<feature type="region of interest" description="Disordered" evidence="7">
    <location>
        <begin position="230"/>
        <end position="291"/>
    </location>
</feature>
<evidence type="ECO:0000256" key="1">
    <source>
        <dbReference type="ARBA" id="ARBA00004123"/>
    </source>
</evidence>
<dbReference type="GO" id="GO:0000981">
    <property type="term" value="F:DNA-binding transcription factor activity, RNA polymerase II-specific"/>
    <property type="evidence" value="ECO:0007669"/>
    <property type="project" value="TreeGrafter"/>
</dbReference>
<dbReference type="GO" id="GO:0000978">
    <property type="term" value="F:RNA polymerase II cis-regulatory region sequence-specific DNA binding"/>
    <property type="evidence" value="ECO:0007669"/>
    <property type="project" value="TreeGrafter"/>
</dbReference>
<feature type="compositionally biased region" description="Polar residues" evidence="7">
    <location>
        <begin position="367"/>
        <end position="381"/>
    </location>
</feature>
<feature type="region of interest" description="Disordered" evidence="7">
    <location>
        <begin position="341"/>
        <end position="413"/>
    </location>
</feature>
<dbReference type="PANTHER" id="PTHR24339">
    <property type="entry name" value="HOMEOBOX PROTEIN EMX-RELATED"/>
    <property type="match status" value="1"/>
</dbReference>
<feature type="DNA-binding region" description="Homeobox" evidence="5">
    <location>
        <begin position="221"/>
        <end position="234"/>
    </location>
</feature>
<evidence type="ECO:0000313" key="10">
    <source>
        <dbReference type="Proteomes" id="UP001208570"/>
    </source>
</evidence>
<evidence type="ECO:0000256" key="4">
    <source>
        <dbReference type="ARBA" id="ARBA00023242"/>
    </source>
</evidence>
<evidence type="ECO:0000259" key="8">
    <source>
        <dbReference type="PROSITE" id="PS50071"/>
    </source>
</evidence>
<sequence length="413" mass="46117">MFPYLITANSGVEVAPRTGGMEAAYLFPFRKPKRIRTAFSPSQLLRLEHAFEKNHYVVGQERKDLAASLNLTETQPRRPSAISRVIIVSGSRQVAATTKRKMARALEDHPSSGEPQMFSRWVGAAIGRADIEVPLRLLVMGDADLAAFRRRFRRQRPTKFIVLSPTARRLRLRAELRSGRTLVGRWSAVVPFSASSLIQIRLPPAEPWQFLPHARAPPVKVWFQNRRTKHKRLQSEDGCEEGRLEEGHHDEDEEGQESDCEDIDVDSPPSPTDVFRFNPLSTGTGSDDDRHVAAKMPRLSSHDVTSSNYQSANGSASATDEHGFRFESISKMVPWAQHVSDTNENRDNSATSRMTQNGTKTDVGEPLSSSCRSGLQSTPNKIINKRPWESTLTKNNNTCSSSYAPAHETSKSS</sequence>
<keyword evidence="10" id="KW-1185">Reference proteome</keyword>
<dbReference type="InterPro" id="IPR009057">
    <property type="entry name" value="Homeodomain-like_sf"/>
</dbReference>
<keyword evidence="3 5" id="KW-0371">Homeobox</keyword>
<dbReference type="InterPro" id="IPR001356">
    <property type="entry name" value="HD"/>
</dbReference>
<dbReference type="GO" id="GO:0005634">
    <property type="term" value="C:nucleus"/>
    <property type="evidence" value="ECO:0007669"/>
    <property type="project" value="UniProtKB-SubCell"/>
</dbReference>
<dbReference type="SMART" id="SM00389">
    <property type="entry name" value="HOX"/>
    <property type="match status" value="1"/>
</dbReference>
<evidence type="ECO:0000256" key="6">
    <source>
        <dbReference type="RuleBase" id="RU000682"/>
    </source>
</evidence>
<gene>
    <name evidence="9" type="ORF">LSH36_593g01028</name>
</gene>
<keyword evidence="4 5" id="KW-0539">Nucleus</keyword>
<comment type="subcellular location">
    <subcellularLocation>
        <location evidence="1 5 6">Nucleus</location>
    </subcellularLocation>
</comment>
<accession>A0AAD9MV69</accession>
<comment type="caution">
    <text evidence="9">The sequence shown here is derived from an EMBL/GenBank/DDBJ whole genome shotgun (WGS) entry which is preliminary data.</text>
</comment>
<feature type="compositionally biased region" description="Acidic residues" evidence="7">
    <location>
        <begin position="251"/>
        <end position="265"/>
    </location>
</feature>
<evidence type="ECO:0000256" key="7">
    <source>
        <dbReference type="SAM" id="MobiDB-lite"/>
    </source>
</evidence>
<dbReference type="Gene3D" id="1.10.10.60">
    <property type="entry name" value="Homeodomain-like"/>
    <property type="match status" value="1"/>
</dbReference>
<dbReference type="GO" id="GO:0007420">
    <property type="term" value="P:brain development"/>
    <property type="evidence" value="ECO:0007669"/>
    <property type="project" value="TreeGrafter"/>
</dbReference>